<reference evidence="2" key="2">
    <citation type="submission" date="2017-10" db="EMBL/GenBank/DDBJ databases">
        <title>Ladona fulva Genome sequencing and assembly.</title>
        <authorList>
            <person name="Murali S."/>
            <person name="Richards S."/>
            <person name="Bandaranaike D."/>
            <person name="Bellair M."/>
            <person name="Blankenburg K."/>
            <person name="Chao H."/>
            <person name="Dinh H."/>
            <person name="Doddapaneni H."/>
            <person name="Dugan-Rocha S."/>
            <person name="Elkadiri S."/>
            <person name="Gnanaolivu R."/>
            <person name="Hernandez B."/>
            <person name="Skinner E."/>
            <person name="Javaid M."/>
            <person name="Lee S."/>
            <person name="Li M."/>
            <person name="Ming W."/>
            <person name="Munidasa M."/>
            <person name="Muniz J."/>
            <person name="Nguyen L."/>
            <person name="Hughes D."/>
            <person name="Osuji N."/>
            <person name="Pu L.-L."/>
            <person name="Puazo M."/>
            <person name="Qu C."/>
            <person name="Quiroz J."/>
            <person name="Raj R."/>
            <person name="Weissenberger G."/>
            <person name="Xin Y."/>
            <person name="Zou X."/>
            <person name="Han Y."/>
            <person name="Worley K."/>
            <person name="Muzny D."/>
            <person name="Gibbs R."/>
        </authorList>
    </citation>
    <scope>NUCLEOTIDE SEQUENCE</scope>
    <source>
        <strain evidence="2">Sampled in the wild</strain>
    </source>
</reference>
<dbReference type="AlphaFoldDB" id="A0A8K0JW93"/>
<evidence type="ECO:0000313" key="2">
    <source>
        <dbReference type="EMBL" id="KAG8223855.1"/>
    </source>
</evidence>
<feature type="region of interest" description="Disordered" evidence="1">
    <location>
        <begin position="72"/>
        <end position="155"/>
    </location>
</feature>
<proteinExistence type="predicted"/>
<comment type="caution">
    <text evidence="2">The sequence shown here is derived from an EMBL/GenBank/DDBJ whole genome shotgun (WGS) entry which is preliminary data.</text>
</comment>
<dbReference type="EMBL" id="KZ308177">
    <property type="protein sequence ID" value="KAG8223855.1"/>
    <property type="molecule type" value="Genomic_DNA"/>
</dbReference>
<feature type="compositionally biased region" description="Low complexity" evidence="1">
    <location>
        <begin position="73"/>
        <end position="112"/>
    </location>
</feature>
<dbReference type="OrthoDB" id="6285980at2759"/>
<keyword evidence="3" id="KW-1185">Reference proteome</keyword>
<feature type="region of interest" description="Disordered" evidence="1">
    <location>
        <begin position="168"/>
        <end position="196"/>
    </location>
</feature>
<accession>A0A8K0JW93</accession>
<sequence length="333" mass="34910">MDMKSVGSFYYDNFLNQFYRPPSSSPQAFPGMVPYKRPAADKSGVPVYQPNATTYQQLMQLQQPFVPVSCEYSTAPSTSSSTLAPTSTIPTISTPSTTTSTSPSPSTSLAITHSVHDEGGGNNQVVAASQKMPNAGTESGIANAGRPPGGAPPNRQVYLKATRRLTPVSSAGGSVVSSSSSASSVSSSSSSSPSPMSLHHLNALSFTGVALNKQQPIQQQNIPHFPPPPPVASTPFLGPVASLQGYRAMLGTQISHPQILPQALLNPQNAFPRPPSTPFLQNPYALIGPQQPEQSQPMSTLLAQYAQMAAAGNANSILAAAMGLQPYKKMRTS</sequence>
<gene>
    <name evidence="2" type="ORF">J437_LFUL005418</name>
</gene>
<evidence type="ECO:0000313" key="3">
    <source>
        <dbReference type="Proteomes" id="UP000792457"/>
    </source>
</evidence>
<protein>
    <submittedName>
        <fullName evidence="2">Uncharacterized protein</fullName>
    </submittedName>
</protein>
<dbReference type="Proteomes" id="UP000792457">
    <property type="component" value="Unassembled WGS sequence"/>
</dbReference>
<reference evidence="2" key="1">
    <citation type="submission" date="2013-04" db="EMBL/GenBank/DDBJ databases">
        <authorList>
            <person name="Qu J."/>
            <person name="Murali S.C."/>
            <person name="Bandaranaike D."/>
            <person name="Bellair M."/>
            <person name="Blankenburg K."/>
            <person name="Chao H."/>
            <person name="Dinh H."/>
            <person name="Doddapaneni H."/>
            <person name="Downs B."/>
            <person name="Dugan-Rocha S."/>
            <person name="Elkadiri S."/>
            <person name="Gnanaolivu R.D."/>
            <person name="Hernandez B."/>
            <person name="Javaid M."/>
            <person name="Jayaseelan J.C."/>
            <person name="Lee S."/>
            <person name="Li M."/>
            <person name="Ming W."/>
            <person name="Munidasa M."/>
            <person name="Muniz J."/>
            <person name="Nguyen L."/>
            <person name="Ongeri F."/>
            <person name="Osuji N."/>
            <person name="Pu L.-L."/>
            <person name="Puazo M."/>
            <person name="Qu C."/>
            <person name="Quiroz J."/>
            <person name="Raj R."/>
            <person name="Weissenberger G."/>
            <person name="Xin Y."/>
            <person name="Zou X."/>
            <person name="Han Y."/>
            <person name="Richards S."/>
            <person name="Worley K."/>
            <person name="Muzny D."/>
            <person name="Gibbs R."/>
        </authorList>
    </citation>
    <scope>NUCLEOTIDE SEQUENCE</scope>
    <source>
        <strain evidence="2">Sampled in the wild</strain>
    </source>
</reference>
<evidence type="ECO:0000256" key="1">
    <source>
        <dbReference type="SAM" id="MobiDB-lite"/>
    </source>
</evidence>
<name>A0A8K0JW93_LADFU</name>
<feature type="compositionally biased region" description="Low complexity" evidence="1">
    <location>
        <begin position="168"/>
        <end position="194"/>
    </location>
</feature>
<organism evidence="2 3">
    <name type="scientific">Ladona fulva</name>
    <name type="common">Scarce chaser dragonfly</name>
    <name type="synonym">Libellula fulva</name>
    <dbReference type="NCBI Taxonomy" id="123851"/>
    <lineage>
        <taxon>Eukaryota</taxon>
        <taxon>Metazoa</taxon>
        <taxon>Ecdysozoa</taxon>
        <taxon>Arthropoda</taxon>
        <taxon>Hexapoda</taxon>
        <taxon>Insecta</taxon>
        <taxon>Pterygota</taxon>
        <taxon>Palaeoptera</taxon>
        <taxon>Odonata</taxon>
        <taxon>Epiprocta</taxon>
        <taxon>Anisoptera</taxon>
        <taxon>Libelluloidea</taxon>
        <taxon>Libellulidae</taxon>
        <taxon>Ladona</taxon>
    </lineage>
</organism>